<dbReference type="CDD" id="cd11058">
    <property type="entry name" value="CYP60B-like"/>
    <property type="match status" value="1"/>
</dbReference>
<evidence type="ECO:0000313" key="9">
    <source>
        <dbReference type="Proteomes" id="UP001169217"/>
    </source>
</evidence>
<dbReference type="PANTHER" id="PTHR24305:SF210">
    <property type="entry name" value="CYTOCHROME P450 MONOOXYGENASE ASQL-RELATED"/>
    <property type="match status" value="1"/>
</dbReference>
<keyword evidence="5 6" id="KW-0408">Iron</keyword>
<keyword evidence="6" id="KW-0503">Monooxygenase</keyword>
<keyword evidence="3 6" id="KW-0349">Heme</keyword>
<proteinExistence type="inferred from homology"/>
<dbReference type="PRINTS" id="PR00385">
    <property type="entry name" value="P450"/>
</dbReference>
<keyword evidence="4 6" id="KW-0479">Metal-binding</keyword>
<sequence>MNATPSALETVAKAAWSAVPTLVQEKLSQAAIGSPVILGLSTVLTLFFTWLISISIYRIWFHPLSKHPGPLLCKLTSTVWAYHFTKGSILQWEAKQHKKYGQTVRLGPNRLSFIDPRAWKDIYGHKFGNAKPNVKNLDRAVKNMPSGRLPMALEPTTAGHATQRKQFNPAFGERAWKEQEPLVQKYVEQLMSRVSAHIAASADGETVVDIATLYNFMTFDVMGDLTFGEGLGQLETGIESSWVPAVFVMYKLLSSSFLFNPFFWHIKANILGVITDKRSVIKAYPLGGFLFDLFAPKGMLQDSAKHMQHCSNLVAKRLEKGNDGRPDIFGHVLKQPGDTMSRTLMNANANMLMVAGTETTATTLTTVTHLLLRNPDKMKKLLREIRNIPDRSSLNSQVVQRMPYLNAVIEEALRFYPSGQVGLGTQREIAAGGNQVCDDFLAEETEVAVAAWTMSNSTLHWKDPAKFVPERWLLDEVDYAAYHKYDNRVAWLAFGTGPRTCIGKNIALHEIRGVLARFLYDFDLALAPETEDWLHIKTHSIWSKPKLLARITPAKMSDL</sequence>
<protein>
    <recommendedName>
        <fullName evidence="10">Cytochrome P450</fullName>
    </recommendedName>
</protein>
<dbReference type="InterPro" id="IPR050121">
    <property type="entry name" value="Cytochrome_P450_monoxygenase"/>
</dbReference>
<dbReference type="InterPro" id="IPR001128">
    <property type="entry name" value="Cyt_P450"/>
</dbReference>
<dbReference type="EMBL" id="JARUPT010000250">
    <property type="protein sequence ID" value="KAK0374481.1"/>
    <property type="molecule type" value="Genomic_DNA"/>
</dbReference>
<name>A0ABQ9PSJ2_9PEZI</name>
<dbReference type="SUPFAM" id="SSF48264">
    <property type="entry name" value="Cytochrome P450"/>
    <property type="match status" value="1"/>
</dbReference>
<dbReference type="PANTHER" id="PTHR24305">
    <property type="entry name" value="CYTOCHROME P450"/>
    <property type="match status" value="1"/>
</dbReference>
<dbReference type="InterPro" id="IPR002401">
    <property type="entry name" value="Cyt_P450_E_grp-I"/>
</dbReference>
<evidence type="ECO:0000256" key="1">
    <source>
        <dbReference type="ARBA" id="ARBA00001971"/>
    </source>
</evidence>
<comment type="similarity">
    <text evidence="2 6">Belongs to the cytochrome P450 family.</text>
</comment>
<evidence type="ECO:0000256" key="2">
    <source>
        <dbReference type="ARBA" id="ARBA00010617"/>
    </source>
</evidence>
<evidence type="ECO:0000256" key="5">
    <source>
        <dbReference type="ARBA" id="ARBA00023004"/>
    </source>
</evidence>
<gene>
    <name evidence="8" type="ORF">CLIM01_08150</name>
</gene>
<keyword evidence="7" id="KW-0812">Transmembrane</keyword>
<keyword evidence="7" id="KW-1133">Transmembrane helix</keyword>
<evidence type="ECO:0008006" key="10">
    <source>
        <dbReference type="Google" id="ProtNLM"/>
    </source>
</evidence>
<dbReference type="Gene3D" id="1.10.630.10">
    <property type="entry name" value="Cytochrome P450"/>
    <property type="match status" value="1"/>
</dbReference>
<keyword evidence="6" id="KW-0560">Oxidoreductase</keyword>
<dbReference type="Pfam" id="PF00067">
    <property type="entry name" value="p450"/>
    <property type="match status" value="1"/>
</dbReference>
<keyword evidence="7" id="KW-0472">Membrane</keyword>
<dbReference type="InterPro" id="IPR036396">
    <property type="entry name" value="Cyt_P450_sf"/>
</dbReference>
<dbReference type="Proteomes" id="UP001169217">
    <property type="component" value="Unassembled WGS sequence"/>
</dbReference>
<evidence type="ECO:0000256" key="4">
    <source>
        <dbReference type="ARBA" id="ARBA00022723"/>
    </source>
</evidence>
<comment type="cofactor">
    <cofactor evidence="1">
        <name>heme</name>
        <dbReference type="ChEBI" id="CHEBI:30413"/>
    </cofactor>
</comment>
<reference evidence="8" key="1">
    <citation type="submission" date="2023-04" db="EMBL/GenBank/DDBJ databases">
        <title>Colletotrichum limetticola genome sequence.</title>
        <authorList>
            <person name="Baroncelli R."/>
        </authorList>
    </citation>
    <scope>NUCLEOTIDE SEQUENCE</scope>
    <source>
        <strain evidence="8">KLA-Anderson</strain>
    </source>
</reference>
<dbReference type="PROSITE" id="PS00086">
    <property type="entry name" value="CYTOCHROME_P450"/>
    <property type="match status" value="1"/>
</dbReference>
<evidence type="ECO:0000256" key="7">
    <source>
        <dbReference type="SAM" id="Phobius"/>
    </source>
</evidence>
<dbReference type="PRINTS" id="PR00463">
    <property type="entry name" value="EP450I"/>
</dbReference>
<evidence type="ECO:0000313" key="8">
    <source>
        <dbReference type="EMBL" id="KAK0374481.1"/>
    </source>
</evidence>
<accession>A0ABQ9PSJ2</accession>
<evidence type="ECO:0000256" key="6">
    <source>
        <dbReference type="RuleBase" id="RU000461"/>
    </source>
</evidence>
<dbReference type="InterPro" id="IPR017972">
    <property type="entry name" value="Cyt_P450_CS"/>
</dbReference>
<comment type="caution">
    <text evidence="8">The sequence shown here is derived from an EMBL/GenBank/DDBJ whole genome shotgun (WGS) entry which is preliminary data.</text>
</comment>
<feature type="transmembrane region" description="Helical" evidence="7">
    <location>
        <begin position="36"/>
        <end position="60"/>
    </location>
</feature>
<organism evidence="8 9">
    <name type="scientific">Colletotrichum limetticola</name>
    <dbReference type="NCBI Taxonomy" id="1209924"/>
    <lineage>
        <taxon>Eukaryota</taxon>
        <taxon>Fungi</taxon>
        <taxon>Dikarya</taxon>
        <taxon>Ascomycota</taxon>
        <taxon>Pezizomycotina</taxon>
        <taxon>Sordariomycetes</taxon>
        <taxon>Hypocreomycetidae</taxon>
        <taxon>Glomerellales</taxon>
        <taxon>Glomerellaceae</taxon>
        <taxon>Colletotrichum</taxon>
        <taxon>Colletotrichum acutatum species complex</taxon>
    </lineage>
</organism>
<keyword evidence="9" id="KW-1185">Reference proteome</keyword>
<evidence type="ECO:0000256" key="3">
    <source>
        <dbReference type="ARBA" id="ARBA00022617"/>
    </source>
</evidence>